<dbReference type="Pfam" id="PF01368">
    <property type="entry name" value="DHH"/>
    <property type="match status" value="1"/>
</dbReference>
<keyword evidence="6" id="KW-0378">Hydrolase</keyword>
<dbReference type="Proteomes" id="UP001519344">
    <property type="component" value="Unassembled WGS sequence"/>
</dbReference>
<evidence type="ECO:0000256" key="7">
    <source>
        <dbReference type="SAM" id="Phobius"/>
    </source>
</evidence>
<feature type="transmembrane region" description="Helical" evidence="7">
    <location>
        <begin position="12"/>
        <end position="28"/>
    </location>
</feature>
<keyword evidence="4 7" id="KW-1133">Transmembrane helix</keyword>
<comment type="similarity">
    <text evidence="6">Belongs to the GdpP/PdeA phosphodiesterase family.</text>
</comment>
<dbReference type="Pfam" id="PF24898">
    <property type="entry name" value="GGDEF_GdpP"/>
    <property type="match status" value="1"/>
</dbReference>
<evidence type="ECO:0000256" key="2">
    <source>
        <dbReference type="ARBA" id="ARBA00022475"/>
    </source>
</evidence>
<evidence type="ECO:0000256" key="5">
    <source>
        <dbReference type="ARBA" id="ARBA00023136"/>
    </source>
</evidence>
<gene>
    <name evidence="9" type="ORF">J2Z65_003045</name>
</gene>
<comment type="catalytic activity">
    <reaction evidence="6">
        <text>3',3'-c-di-AMP + H2O = 5'-O-phosphonoadenylyl-(3'-&gt;5')-adenosine + H(+)</text>
        <dbReference type="Rhea" id="RHEA:54420"/>
        <dbReference type="ChEBI" id="CHEBI:15377"/>
        <dbReference type="ChEBI" id="CHEBI:15378"/>
        <dbReference type="ChEBI" id="CHEBI:71500"/>
        <dbReference type="ChEBI" id="CHEBI:138171"/>
    </reaction>
</comment>
<dbReference type="InterPro" id="IPR051319">
    <property type="entry name" value="Oligoribo/pAp-PDE_c-di-AMP_PDE"/>
</dbReference>
<dbReference type="PROSITE" id="PS50887">
    <property type="entry name" value="GGDEF"/>
    <property type="match status" value="1"/>
</dbReference>
<dbReference type="EC" id="3.1.4.-" evidence="6"/>
<protein>
    <recommendedName>
        <fullName evidence="6">Cyclic-di-AMP phosphodiesterase</fullName>
        <ecNumber evidence="6">3.1.4.-</ecNumber>
    </recommendedName>
</protein>
<dbReference type="EMBL" id="JAGGKV010000007">
    <property type="protein sequence ID" value="MBP1963824.1"/>
    <property type="molecule type" value="Genomic_DNA"/>
</dbReference>
<evidence type="ECO:0000313" key="9">
    <source>
        <dbReference type="EMBL" id="MBP1963824.1"/>
    </source>
</evidence>
<keyword evidence="10" id="KW-1185">Reference proteome</keyword>
<dbReference type="Pfam" id="PF02272">
    <property type="entry name" value="DHHA1"/>
    <property type="match status" value="1"/>
</dbReference>
<name>A0ABS4HYU1_9BACL</name>
<dbReference type="InterPro" id="IPR043128">
    <property type="entry name" value="Rev_trsase/Diguanyl_cyclase"/>
</dbReference>
<dbReference type="InterPro" id="IPR014528">
    <property type="entry name" value="GdpP/PdeA"/>
</dbReference>
<evidence type="ECO:0000256" key="4">
    <source>
        <dbReference type="ARBA" id="ARBA00022989"/>
    </source>
</evidence>
<dbReference type="Gene3D" id="3.90.1640.10">
    <property type="entry name" value="inorganic pyrophosphatase (n-terminal core)"/>
    <property type="match status" value="1"/>
</dbReference>
<evidence type="ECO:0000256" key="3">
    <source>
        <dbReference type="ARBA" id="ARBA00022692"/>
    </source>
</evidence>
<dbReference type="Gene3D" id="3.30.450.20">
    <property type="entry name" value="PAS domain"/>
    <property type="match status" value="1"/>
</dbReference>
<comment type="subcellular location">
    <subcellularLocation>
        <location evidence="1">Cell membrane</location>
        <topology evidence="1">Multi-pass membrane protein</topology>
    </subcellularLocation>
</comment>
<dbReference type="SMART" id="SM00267">
    <property type="entry name" value="GGDEF"/>
    <property type="match status" value="1"/>
</dbReference>
<dbReference type="Pfam" id="PF21370">
    <property type="entry name" value="PAS_GdpP"/>
    <property type="match status" value="1"/>
</dbReference>
<dbReference type="SUPFAM" id="SSF64182">
    <property type="entry name" value="DHH phosphoesterases"/>
    <property type="match status" value="1"/>
</dbReference>
<proteinExistence type="inferred from homology"/>
<keyword evidence="5 6" id="KW-0472">Membrane</keyword>
<dbReference type="PANTHER" id="PTHR47618">
    <property type="entry name" value="BIFUNCTIONAL OLIGORIBONUCLEASE AND PAP PHOSPHATASE NRNA"/>
    <property type="match status" value="1"/>
</dbReference>
<dbReference type="InterPro" id="IPR049553">
    <property type="entry name" value="GdpP-like_PAS"/>
</dbReference>
<keyword evidence="3 7" id="KW-0812">Transmembrane</keyword>
<sequence>MPKFLLKRWHGQHIVWIFVLLIIMSATIYMFKWWLGVTAFLICGILAYFTLQAETAFRKELNTYVATITHRVKKAGNEVMSGLPIGIILYNEEKRIEWHNPFVAKMLGQDSVIGESLYDYFPDLKNRKDKSEKVDLTIGKFIYQVWIRPEERLLYFREITEHANLARKYEDEKTAIGIVMMDNLEESTQGLDDQTRSIMLAKVTGEITEWAQKHQLYLRRTSSDRFLILMDQKALRQLEQTRFEILDDVRDLTIENKLPMTLSIGIASGAEQLTELGQMAQMGLDMSLGRGGDQVTVKVGQRLSFYGGRTNAVEKRTRVRARVISHALRDLMKDSDKVIIMGHRFPDMDCIGASIGILKAVQVVGKEGYIVLEGVNPSIHKVMETIAGDERLHRWFITPEQAMQITTQRTLAVVLDTHKASMVAEPKLLQQTHRVVVVDHHRRSEEFIHDATLVYMEPYASSTCELVTELLQYINEKLTMEVLEATTLLAGIVVDTKSFSLRTGARTFEAASYLRRNGADSALIQRLLKEDLDSYIERAEVIKHTETIYEHIALAVAEPNRKYSQLMIAQVADTLLNMTNIMASFVIAERPDGLIGISARSLGQMNVQLVMERLGGGGHLTNAATQLDGTTLEEATSRLKKVLNEMQEEEGLFE</sequence>
<feature type="domain" description="GGDEF" evidence="8">
    <location>
        <begin position="172"/>
        <end position="300"/>
    </location>
</feature>
<dbReference type="InterPro" id="IPR003156">
    <property type="entry name" value="DHHA1_dom"/>
</dbReference>
<evidence type="ECO:0000259" key="8">
    <source>
        <dbReference type="PROSITE" id="PS50887"/>
    </source>
</evidence>
<dbReference type="InterPro" id="IPR001667">
    <property type="entry name" value="DDH_dom"/>
</dbReference>
<accession>A0ABS4HYU1</accession>
<dbReference type="PIRSF" id="PIRSF026583">
    <property type="entry name" value="YybT"/>
    <property type="match status" value="1"/>
</dbReference>
<comment type="function">
    <text evidence="6">Has phosphodiesterase (PDE) activity against cyclic-di-AMP (c-di-AMP).</text>
</comment>
<evidence type="ECO:0000256" key="1">
    <source>
        <dbReference type="ARBA" id="ARBA00004651"/>
    </source>
</evidence>
<dbReference type="InterPro" id="IPR000160">
    <property type="entry name" value="GGDEF_dom"/>
</dbReference>
<comment type="caution">
    <text evidence="9">The sequence shown here is derived from an EMBL/GenBank/DDBJ whole genome shotgun (WGS) entry which is preliminary data.</text>
</comment>
<dbReference type="Gene3D" id="3.10.310.30">
    <property type="match status" value="1"/>
</dbReference>
<dbReference type="RefSeq" id="WP_167054920.1">
    <property type="nucleotide sequence ID" value="NZ_JAAOZR010000007.1"/>
</dbReference>
<organism evidence="9 10">
    <name type="scientific">Paenibacillus aceris</name>
    <dbReference type="NCBI Taxonomy" id="869555"/>
    <lineage>
        <taxon>Bacteria</taxon>
        <taxon>Bacillati</taxon>
        <taxon>Bacillota</taxon>
        <taxon>Bacilli</taxon>
        <taxon>Bacillales</taxon>
        <taxon>Paenibacillaceae</taxon>
        <taxon>Paenibacillus</taxon>
    </lineage>
</organism>
<dbReference type="InterPro" id="IPR038763">
    <property type="entry name" value="DHH_sf"/>
</dbReference>
<keyword evidence="2 6" id="KW-1003">Cell membrane</keyword>
<reference evidence="9 10" key="1">
    <citation type="submission" date="2021-03" db="EMBL/GenBank/DDBJ databases">
        <title>Genomic Encyclopedia of Type Strains, Phase IV (KMG-IV): sequencing the most valuable type-strain genomes for metagenomic binning, comparative biology and taxonomic classification.</title>
        <authorList>
            <person name="Goeker M."/>
        </authorList>
    </citation>
    <scope>NUCLEOTIDE SEQUENCE [LARGE SCALE GENOMIC DNA]</scope>
    <source>
        <strain evidence="9 10">DSM 24950</strain>
    </source>
</reference>
<dbReference type="Gene3D" id="3.30.70.270">
    <property type="match status" value="1"/>
</dbReference>
<evidence type="ECO:0000256" key="6">
    <source>
        <dbReference type="PIRNR" id="PIRNR026583"/>
    </source>
</evidence>
<evidence type="ECO:0000313" key="10">
    <source>
        <dbReference type="Proteomes" id="UP001519344"/>
    </source>
</evidence>
<dbReference type="PANTHER" id="PTHR47618:SF2">
    <property type="entry name" value="CYCLIC-DI-AMP PHOSPHODIESTERASE GDPP"/>
    <property type="match status" value="1"/>
</dbReference>